<dbReference type="Gene3D" id="3.30.710.10">
    <property type="entry name" value="Potassium Channel Kv1.1, Chain A"/>
    <property type="match status" value="1"/>
</dbReference>
<evidence type="ECO:0000313" key="3">
    <source>
        <dbReference type="EMBL" id="GMT30992.1"/>
    </source>
</evidence>
<sequence length="191" mass="21770">VSEMSSASSSGAESVDSNSGDQLDFSTKSELLDGTFLIDGKRIHAGKQYLLLHSSYFAAIFHGSFKESEQDEIELKDVTYEEFHEMLRVIYPPSKDVTDDFVESLLVLGDRYGIKMLLDKSEAHLIKTEKFTIPEKLLLSENYRLYQLQDACFATLDTKEDVEDLKKTEEYAKLSDACKENIEEIKEELDE</sequence>
<dbReference type="InterPro" id="IPR000210">
    <property type="entry name" value="BTB/POZ_dom"/>
</dbReference>
<reference evidence="3" key="1">
    <citation type="submission" date="2023-10" db="EMBL/GenBank/DDBJ databases">
        <title>Genome assembly of Pristionchus species.</title>
        <authorList>
            <person name="Yoshida K."/>
            <person name="Sommer R.J."/>
        </authorList>
    </citation>
    <scope>NUCLEOTIDE SEQUENCE</scope>
    <source>
        <strain evidence="3">RS5133</strain>
    </source>
</reference>
<dbReference type="PROSITE" id="PS50097">
    <property type="entry name" value="BTB"/>
    <property type="match status" value="1"/>
</dbReference>
<organism evidence="3 4">
    <name type="scientific">Pristionchus fissidentatus</name>
    <dbReference type="NCBI Taxonomy" id="1538716"/>
    <lineage>
        <taxon>Eukaryota</taxon>
        <taxon>Metazoa</taxon>
        <taxon>Ecdysozoa</taxon>
        <taxon>Nematoda</taxon>
        <taxon>Chromadorea</taxon>
        <taxon>Rhabditida</taxon>
        <taxon>Rhabditina</taxon>
        <taxon>Diplogasteromorpha</taxon>
        <taxon>Diplogasteroidea</taxon>
        <taxon>Neodiplogasteridae</taxon>
        <taxon>Pristionchus</taxon>
    </lineage>
</organism>
<dbReference type="AlphaFoldDB" id="A0AAV5WJ08"/>
<feature type="non-terminal residue" evidence="3">
    <location>
        <position position="1"/>
    </location>
</feature>
<keyword evidence="4" id="KW-1185">Reference proteome</keyword>
<proteinExistence type="predicted"/>
<gene>
    <name evidence="3" type="ORF">PFISCL1PPCAC_22289</name>
</gene>
<accession>A0AAV5WJ08</accession>
<protein>
    <recommendedName>
        <fullName evidence="2">BTB domain-containing protein</fullName>
    </recommendedName>
</protein>
<comment type="caution">
    <text evidence="3">The sequence shown here is derived from an EMBL/GenBank/DDBJ whole genome shotgun (WGS) entry which is preliminary data.</text>
</comment>
<dbReference type="Pfam" id="PF00651">
    <property type="entry name" value="BTB"/>
    <property type="match status" value="1"/>
</dbReference>
<evidence type="ECO:0000256" key="1">
    <source>
        <dbReference type="SAM" id="MobiDB-lite"/>
    </source>
</evidence>
<evidence type="ECO:0000313" key="4">
    <source>
        <dbReference type="Proteomes" id="UP001432322"/>
    </source>
</evidence>
<feature type="domain" description="BTB" evidence="2">
    <location>
        <begin position="32"/>
        <end position="99"/>
    </location>
</feature>
<evidence type="ECO:0000259" key="2">
    <source>
        <dbReference type="PROSITE" id="PS50097"/>
    </source>
</evidence>
<dbReference type="SMART" id="SM00225">
    <property type="entry name" value="BTB"/>
    <property type="match status" value="1"/>
</dbReference>
<dbReference type="SUPFAM" id="SSF54695">
    <property type="entry name" value="POZ domain"/>
    <property type="match status" value="1"/>
</dbReference>
<feature type="compositionally biased region" description="Low complexity" evidence="1">
    <location>
        <begin position="1"/>
        <end position="20"/>
    </location>
</feature>
<dbReference type="PANTHER" id="PTHR22744:SF14">
    <property type="entry name" value="BTB DOMAIN-CONTAINING PROTEIN-RELATED"/>
    <property type="match status" value="1"/>
</dbReference>
<dbReference type="PANTHER" id="PTHR22744">
    <property type="entry name" value="HELIX LOOP HELIX PROTEIN 21-RELATED"/>
    <property type="match status" value="1"/>
</dbReference>
<dbReference type="InterPro" id="IPR011333">
    <property type="entry name" value="SKP1/BTB/POZ_sf"/>
</dbReference>
<dbReference type="Proteomes" id="UP001432322">
    <property type="component" value="Unassembled WGS sequence"/>
</dbReference>
<dbReference type="EMBL" id="BTSY01000005">
    <property type="protein sequence ID" value="GMT30992.1"/>
    <property type="molecule type" value="Genomic_DNA"/>
</dbReference>
<feature type="region of interest" description="Disordered" evidence="1">
    <location>
        <begin position="1"/>
        <end position="21"/>
    </location>
</feature>
<name>A0AAV5WJ08_9BILA</name>